<feature type="non-terminal residue" evidence="1">
    <location>
        <position position="1"/>
    </location>
</feature>
<evidence type="ECO:0000313" key="2">
    <source>
        <dbReference type="Proteomes" id="UP000789901"/>
    </source>
</evidence>
<accession>A0ABN7VG60</accession>
<proteinExistence type="predicted"/>
<name>A0ABN7VG60_GIGMA</name>
<gene>
    <name evidence="1" type="ORF">GMARGA_LOCUS18236</name>
</gene>
<dbReference type="EMBL" id="CAJVQB010014416">
    <property type="protein sequence ID" value="CAG8768272.1"/>
    <property type="molecule type" value="Genomic_DNA"/>
</dbReference>
<reference evidence="1 2" key="1">
    <citation type="submission" date="2021-06" db="EMBL/GenBank/DDBJ databases">
        <authorList>
            <person name="Kallberg Y."/>
            <person name="Tangrot J."/>
            <person name="Rosling A."/>
        </authorList>
    </citation>
    <scope>NUCLEOTIDE SEQUENCE [LARGE SCALE GENOMIC DNA]</scope>
    <source>
        <strain evidence="1 2">120-4 pot B 10/14</strain>
    </source>
</reference>
<sequence>EKVLKDDKGKVFVLEYSSGKEKRGFQEGKVVGKEKVQKIKNCCQKKGEEEKVIERSENSWGKGSLLEEARVIGRREGYQEGYYQRGCNC</sequence>
<evidence type="ECO:0000313" key="1">
    <source>
        <dbReference type="EMBL" id="CAG8768272.1"/>
    </source>
</evidence>
<dbReference type="Proteomes" id="UP000789901">
    <property type="component" value="Unassembled WGS sequence"/>
</dbReference>
<keyword evidence="2" id="KW-1185">Reference proteome</keyword>
<organism evidence="1 2">
    <name type="scientific">Gigaspora margarita</name>
    <dbReference type="NCBI Taxonomy" id="4874"/>
    <lineage>
        <taxon>Eukaryota</taxon>
        <taxon>Fungi</taxon>
        <taxon>Fungi incertae sedis</taxon>
        <taxon>Mucoromycota</taxon>
        <taxon>Glomeromycotina</taxon>
        <taxon>Glomeromycetes</taxon>
        <taxon>Diversisporales</taxon>
        <taxon>Gigasporaceae</taxon>
        <taxon>Gigaspora</taxon>
    </lineage>
</organism>
<protein>
    <submittedName>
        <fullName evidence="1">18926_t:CDS:1</fullName>
    </submittedName>
</protein>
<comment type="caution">
    <text evidence="1">The sequence shown here is derived from an EMBL/GenBank/DDBJ whole genome shotgun (WGS) entry which is preliminary data.</text>
</comment>